<sequence length="598" mass="66838">MYRLNNVTKKYRNQVILDEVSFDFPERGLVCLMGESGIGKSTLLNLLAGLDNDYQGKINFEQQDLSRLSANELTHYRKDYIGLVFQDYQLLEGYTALENVLMVGQLHKMRRVEKRATGLLEEVGLAEQVNQKIEQLSGGQKQRVAIARALLNDPKVILADEPTGALDRKTANDIMGLIQRVAKERLVILITHDPKICEFADGVISIEDKKIVVNKFNSNELLVDEATFKLTPYSKIKTSKLALKNVKVNIMPYLLLALMFAVAATSVLFSFSANNIMGQSIQQFQEKNSALSNGYIKVTEKNGKDVLAQLKTDSRISNCYQQIILKDIALSFKDKEIQLPEVFPTPKAKESISYGVMPRISKNEIAISGTLAKQLNSKIDELIGETIKVLVNQKELSLKISGIYNAGYDDLFISSDIEQQLMGQVTDSDAYSISFDVRDFKEIPLVYDRLVKDELKPEMAVDEVKSMLTSFDKIKTIFMIITVLVLAVCLFILLVMLNKLQGTREKLVALLVALGFNRKIISRFLAKENALLALLSTVMTVILVVAVKSVAKIGGLSIMITSNQLIVLLVASFVIVWLLSGLLKQKLLRVSVIETLKK</sequence>
<dbReference type="Pfam" id="PF00005">
    <property type="entry name" value="ABC_tran"/>
    <property type="match status" value="1"/>
</dbReference>
<evidence type="ECO:0000256" key="4">
    <source>
        <dbReference type="ARBA" id="ARBA00022840"/>
    </source>
</evidence>
<keyword evidence="4 7" id="KW-0067">ATP-binding</keyword>
<dbReference type="EMBL" id="CP023483">
    <property type="protein sequence ID" value="ATF27071.1"/>
    <property type="molecule type" value="Genomic_DNA"/>
</dbReference>
<dbReference type="PROSITE" id="PS00211">
    <property type="entry name" value="ABC_TRANSPORTER_1"/>
    <property type="match status" value="1"/>
</dbReference>
<dbReference type="GO" id="GO:0005524">
    <property type="term" value="F:ATP binding"/>
    <property type="evidence" value="ECO:0007669"/>
    <property type="project" value="UniProtKB-KW"/>
</dbReference>
<keyword evidence="5" id="KW-0472">Membrane</keyword>
<accession>A0A1D2LYA2</accession>
<evidence type="ECO:0000256" key="1">
    <source>
        <dbReference type="ARBA" id="ARBA00005417"/>
    </source>
</evidence>
<dbReference type="PROSITE" id="PS50893">
    <property type="entry name" value="ABC_TRANSPORTER_2"/>
    <property type="match status" value="1"/>
</dbReference>
<comment type="similarity">
    <text evidence="1">Belongs to the ABC transporter superfamily.</text>
</comment>
<dbReference type="PANTHER" id="PTHR42798:SF6">
    <property type="entry name" value="CELL DIVISION ATP-BINDING PROTEIN FTSE"/>
    <property type="match status" value="1"/>
</dbReference>
<dbReference type="Proteomes" id="UP000243591">
    <property type="component" value="Chromosome"/>
</dbReference>
<keyword evidence="5" id="KW-1133">Transmembrane helix</keyword>
<dbReference type="PANTHER" id="PTHR42798">
    <property type="entry name" value="LIPOPROTEIN-RELEASING SYSTEM ATP-BINDING PROTEIN LOLD"/>
    <property type="match status" value="1"/>
</dbReference>
<dbReference type="Gene3D" id="3.40.50.300">
    <property type="entry name" value="P-loop containing nucleotide triphosphate hydrolases"/>
    <property type="match status" value="1"/>
</dbReference>
<feature type="transmembrane region" description="Helical" evidence="5">
    <location>
        <begin position="553"/>
        <end position="579"/>
    </location>
</feature>
<keyword evidence="3" id="KW-0547">Nucleotide-binding</keyword>
<evidence type="ECO:0000259" key="6">
    <source>
        <dbReference type="PROSITE" id="PS50893"/>
    </source>
</evidence>
<evidence type="ECO:0000256" key="5">
    <source>
        <dbReference type="SAM" id="Phobius"/>
    </source>
</evidence>
<feature type="transmembrane region" description="Helical" evidence="5">
    <location>
        <begin position="477"/>
        <end position="497"/>
    </location>
</feature>
<organism evidence="7 8">
    <name type="scientific">Brochothrix thermosphacta</name>
    <name type="common">Microbacterium thermosphactum</name>
    <dbReference type="NCBI Taxonomy" id="2756"/>
    <lineage>
        <taxon>Bacteria</taxon>
        <taxon>Bacillati</taxon>
        <taxon>Bacillota</taxon>
        <taxon>Bacilli</taxon>
        <taxon>Bacillales</taxon>
        <taxon>Listeriaceae</taxon>
        <taxon>Brochothrix</taxon>
    </lineage>
</organism>
<dbReference type="InterPro" id="IPR003439">
    <property type="entry name" value="ABC_transporter-like_ATP-bd"/>
</dbReference>
<dbReference type="InterPro" id="IPR017871">
    <property type="entry name" value="ABC_transporter-like_CS"/>
</dbReference>
<dbReference type="GO" id="GO:0016887">
    <property type="term" value="F:ATP hydrolysis activity"/>
    <property type="evidence" value="ECO:0007669"/>
    <property type="project" value="InterPro"/>
</dbReference>
<evidence type="ECO:0000256" key="3">
    <source>
        <dbReference type="ARBA" id="ARBA00022741"/>
    </source>
</evidence>
<evidence type="ECO:0000256" key="2">
    <source>
        <dbReference type="ARBA" id="ARBA00022448"/>
    </source>
</evidence>
<dbReference type="KEGG" id="bths:CNY62_12240"/>
<dbReference type="InterPro" id="IPR027417">
    <property type="entry name" value="P-loop_NTPase"/>
</dbReference>
<dbReference type="AlphaFoldDB" id="A0A1D2LYA2"/>
<dbReference type="SUPFAM" id="SSF52540">
    <property type="entry name" value="P-loop containing nucleoside triphosphate hydrolases"/>
    <property type="match status" value="1"/>
</dbReference>
<dbReference type="SMART" id="SM00382">
    <property type="entry name" value="AAA"/>
    <property type="match status" value="1"/>
</dbReference>
<feature type="domain" description="ABC transporter" evidence="6">
    <location>
        <begin position="2"/>
        <end position="233"/>
    </location>
</feature>
<protein>
    <submittedName>
        <fullName evidence="7">Macrolide ABC transporter ATP-binding protein/permease</fullName>
    </submittedName>
</protein>
<reference evidence="7 8" key="1">
    <citation type="submission" date="2017-09" db="EMBL/GenBank/DDBJ databases">
        <title>Complete Genome Sequences of Two Strains of the Meat Spoilage Bacterium Brochothrix thermosphacta Isolated from Ground Chicken.</title>
        <authorList>
            <person name="Paoli G.C."/>
            <person name="Wijey C."/>
            <person name="Chen C.-Y."/>
            <person name="Nguyen L."/>
            <person name="Yan X."/>
            <person name="Irwin P.L."/>
        </authorList>
    </citation>
    <scope>NUCLEOTIDE SEQUENCE [LARGE SCALE GENOMIC DNA]</scope>
    <source>
        <strain evidence="7 8">BI</strain>
    </source>
</reference>
<dbReference type="CDD" id="cd03255">
    <property type="entry name" value="ABC_MJ0796_LolCDE_FtsE"/>
    <property type="match status" value="1"/>
</dbReference>
<evidence type="ECO:0000313" key="7">
    <source>
        <dbReference type="EMBL" id="ATF27071.1"/>
    </source>
</evidence>
<name>A0A1D2LYA2_BROTH</name>
<keyword evidence="2" id="KW-0813">Transport</keyword>
<keyword evidence="5" id="KW-0812">Transmembrane</keyword>
<dbReference type="OrthoDB" id="2079174at2"/>
<feature type="transmembrane region" description="Helical" evidence="5">
    <location>
        <begin position="529"/>
        <end position="547"/>
    </location>
</feature>
<dbReference type="InterPro" id="IPR017911">
    <property type="entry name" value="MacB-like_ATP-bd"/>
</dbReference>
<feature type="transmembrane region" description="Helical" evidence="5">
    <location>
        <begin position="250"/>
        <end position="271"/>
    </location>
</feature>
<keyword evidence="8" id="KW-1185">Reference proteome</keyword>
<proteinExistence type="inferred from homology"/>
<dbReference type="InterPro" id="IPR003593">
    <property type="entry name" value="AAA+_ATPase"/>
</dbReference>
<dbReference type="RefSeq" id="WP_069125548.1">
    <property type="nucleotide sequence ID" value="NZ_CP023483.1"/>
</dbReference>
<gene>
    <name evidence="7" type="ORF">CNY62_12240</name>
</gene>
<evidence type="ECO:0000313" key="8">
    <source>
        <dbReference type="Proteomes" id="UP000243591"/>
    </source>
</evidence>